<dbReference type="EMBL" id="BGPR01011063">
    <property type="protein sequence ID" value="GBN49394.1"/>
    <property type="molecule type" value="Genomic_DNA"/>
</dbReference>
<proteinExistence type="predicted"/>
<reference evidence="3 4" key="1">
    <citation type="journal article" date="2019" name="Sci. Rep.">
        <title>Orb-weaving spider Araneus ventricosus genome elucidates the spidroin gene catalogue.</title>
        <authorList>
            <person name="Kono N."/>
            <person name="Nakamura H."/>
            <person name="Ohtoshi R."/>
            <person name="Moran D.A.P."/>
            <person name="Shinohara A."/>
            <person name="Yoshida Y."/>
            <person name="Fujiwara M."/>
            <person name="Mori M."/>
            <person name="Tomita M."/>
            <person name="Arakawa K."/>
        </authorList>
    </citation>
    <scope>NUCLEOTIDE SEQUENCE [LARGE SCALE GENOMIC DNA]</scope>
</reference>
<evidence type="ECO:0000256" key="1">
    <source>
        <dbReference type="SAM" id="MobiDB-lite"/>
    </source>
</evidence>
<keyword evidence="4" id="KW-1185">Reference proteome</keyword>
<feature type="region of interest" description="Disordered" evidence="1">
    <location>
        <begin position="93"/>
        <end position="120"/>
    </location>
</feature>
<evidence type="ECO:0000313" key="4">
    <source>
        <dbReference type="Proteomes" id="UP000499080"/>
    </source>
</evidence>
<gene>
    <name evidence="2" type="ORF">AVEN_149159_1</name>
    <name evidence="3" type="ORF">AVEN_193857_1</name>
</gene>
<evidence type="ECO:0000313" key="3">
    <source>
        <dbReference type="EMBL" id="GBN49411.1"/>
    </source>
</evidence>
<protein>
    <submittedName>
        <fullName evidence="3">Uncharacterized protein</fullName>
    </submittedName>
</protein>
<dbReference type="AlphaFoldDB" id="A0A4Y2PDY3"/>
<sequence length="120" mass="13774">MVCVSEILVRVMPYHPSWDRKESFCLKVCEVVRSFRGNVRKCFEIKETESTDGDISTVSTGCCRLCMRRGNNASVRIQTGNKSPTMQVYRLKTDHGNRALRERREKMSDMLRSGHPSVSD</sequence>
<comment type="caution">
    <text evidence="3">The sequence shown here is derived from an EMBL/GenBank/DDBJ whole genome shotgun (WGS) entry which is preliminary data.</text>
</comment>
<organism evidence="3 4">
    <name type="scientific">Araneus ventricosus</name>
    <name type="common">Orbweaver spider</name>
    <name type="synonym">Epeira ventricosa</name>
    <dbReference type="NCBI Taxonomy" id="182803"/>
    <lineage>
        <taxon>Eukaryota</taxon>
        <taxon>Metazoa</taxon>
        <taxon>Ecdysozoa</taxon>
        <taxon>Arthropoda</taxon>
        <taxon>Chelicerata</taxon>
        <taxon>Arachnida</taxon>
        <taxon>Araneae</taxon>
        <taxon>Araneomorphae</taxon>
        <taxon>Entelegynae</taxon>
        <taxon>Araneoidea</taxon>
        <taxon>Araneidae</taxon>
        <taxon>Araneus</taxon>
    </lineage>
</organism>
<feature type="compositionally biased region" description="Basic and acidic residues" evidence="1">
    <location>
        <begin position="93"/>
        <end position="109"/>
    </location>
</feature>
<dbReference type="EMBL" id="BGPR01011067">
    <property type="protein sequence ID" value="GBN49411.1"/>
    <property type="molecule type" value="Genomic_DNA"/>
</dbReference>
<dbReference type="Proteomes" id="UP000499080">
    <property type="component" value="Unassembled WGS sequence"/>
</dbReference>
<name>A0A4Y2PDY3_ARAVE</name>
<accession>A0A4Y2PDY3</accession>
<evidence type="ECO:0000313" key="2">
    <source>
        <dbReference type="EMBL" id="GBN49394.1"/>
    </source>
</evidence>